<gene>
    <name evidence="1" type="ORF">EW146_g2610</name>
</gene>
<evidence type="ECO:0000313" key="1">
    <source>
        <dbReference type="EMBL" id="THH18352.1"/>
    </source>
</evidence>
<name>A0A4S4M0C9_9AGAM</name>
<organism evidence="1 2">
    <name type="scientific">Bondarzewia mesenterica</name>
    <dbReference type="NCBI Taxonomy" id="1095465"/>
    <lineage>
        <taxon>Eukaryota</taxon>
        <taxon>Fungi</taxon>
        <taxon>Dikarya</taxon>
        <taxon>Basidiomycota</taxon>
        <taxon>Agaricomycotina</taxon>
        <taxon>Agaricomycetes</taxon>
        <taxon>Russulales</taxon>
        <taxon>Bondarzewiaceae</taxon>
        <taxon>Bondarzewia</taxon>
    </lineage>
</organism>
<protein>
    <submittedName>
        <fullName evidence="1">Uncharacterized protein</fullName>
    </submittedName>
</protein>
<dbReference type="Proteomes" id="UP000310158">
    <property type="component" value="Unassembled WGS sequence"/>
</dbReference>
<evidence type="ECO:0000313" key="2">
    <source>
        <dbReference type="Proteomes" id="UP000310158"/>
    </source>
</evidence>
<dbReference type="AlphaFoldDB" id="A0A4S4M0C9"/>
<accession>A0A4S4M0C9</accession>
<sequence>MVRAPRLSAGHIAPSESQVMAPCPILEEGFKEFTSPPEPHPRYSAFHQRGSPDAEAEMEKVKPQRIRLHSASHTTSCAKARMVKFPFAIATSLYQPLTALVPFIQFYPDFTENERGTDGYGGLFAAMTMKKTEMKRKAMKPDKKAPKTTKEMAMMKETAITCNQKPKQSFVCVVGAYHRDIPIGSAFYGLEVGSLG</sequence>
<comment type="caution">
    <text evidence="1">The sequence shown here is derived from an EMBL/GenBank/DDBJ whole genome shotgun (WGS) entry which is preliminary data.</text>
</comment>
<proteinExistence type="predicted"/>
<keyword evidence="2" id="KW-1185">Reference proteome</keyword>
<dbReference type="EMBL" id="SGPL01000078">
    <property type="protein sequence ID" value="THH18352.1"/>
    <property type="molecule type" value="Genomic_DNA"/>
</dbReference>
<reference evidence="1 2" key="1">
    <citation type="submission" date="2019-02" db="EMBL/GenBank/DDBJ databases">
        <title>Genome sequencing of the rare red list fungi Bondarzewia mesenterica.</title>
        <authorList>
            <person name="Buettner E."/>
            <person name="Kellner H."/>
        </authorList>
    </citation>
    <scope>NUCLEOTIDE SEQUENCE [LARGE SCALE GENOMIC DNA]</scope>
    <source>
        <strain evidence="1 2">DSM 108281</strain>
    </source>
</reference>